<keyword evidence="2" id="KW-1185">Reference proteome</keyword>
<name>A0A4C1TMI1_EUMVA</name>
<organism evidence="1 2">
    <name type="scientific">Eumeta variegata</name>
    <name type="common">Bagworm moth</name>
    <name type="synonym">Eumeta japonica</name>
    <dbReference type="NCBI Taxonomy" id="151549"/>
    <lineage>
        <taxon>Eukaryota</taxon>
        <taxon>Metazoa</taxon>
        <taxon>Ecdysozoa</taxon>
        <taxon>Arthropoda</taxon>
        <taxon>Hexapoda</taxon>
        <taxon>Insecta</taxon>
        <taxon>Pterygota</taxon>
        <taxon>Neoptera</taxon>
        <taxon>Endopterygota</taxon>
        <taxon>Lepidoptera</taxon>
        <taxon>Glossata</taxon>
        <taxon>Ditrysia</taxon>
        <taxon>Tineoidea</taxon>
        <taxon>Psychidae</taxon>
        <taxon>Oiketicinae</taxon>
        <taxon>Eumeta</taxon>
    </lineage>
</organism>
<evidence type="ECO:0000313" key="1">
    <source>
        <dbReference type="EMBL" id="GBP15456.1"/>
    </source>
</evidence>
<reference evidence="1 2" key="1">
    <citation type="journal article" date="2019" name="Commun. Biol.">
        <title>The bagworm genome reveals a unique fibroin gene that provides high tensile strength.</title>
        <authorList>
            <person name="Kono N."/>
            <person name="Nakamura H."/>
            <person name="Ohtoshi R."/>
            <person name="Tomita M."/>
            <person name="Numata K."/>
            <person name="Arakawa K."/>
        </authorList>
    </citation>
    <scope>NUCLEOTIDE SEQUENCE [LARGE SCALE GENOMIC DNA]</scope>
</reference>
<dbReference type="AlphaFoldDB" id="A0A4C1TMI1"/>
<accession>A0A4C1TMI1</accession>
<protein>
    <submittedName>
        <fullName evidence="1">Uncharacterized protein</fullName>
    </submittedName>
</protein>
<proteinExistence type="predicted"/>
<sequence>MTFLCGLKASVKPLFCSASLLITPGIKISNYKVYDENPETTYDLPKEWENKENSQEYPKSNEMINVRPPQRTSMEAAWHRRDKIDAELTNEVKRDLNLRQE</sequence>
<gene>
    <name evidence="1" type="ORF">EVAR_9244_1</name>
</gene>
<comment type="caution">
    <text evidence="1">The sequence shown here is derived from an EMBL/GenBank/DDBJ whole genome shotgun (WGS) entry which is preliminary data.</text>
</comment>
<dbReference type="EMBL" id="BGZK01000072">
    <property type="protein sequence ID" value="GBP15456.1"/>
    <property type="molecule type" value="Genomic_DNA"/>
</dbReference>
<dbReference type="Proteomes" id="UP000299102">
    <property type="component" value="Unassembled WGS sequence"/>
</dbReference>
<evidence type="ECO:0000313" key="2">
    <source>
        <dbReference type="Proteomes" id="UP000299102"/>
    </source>
</evidence>